<keyword evidence="3" id="KW-0479">Metal-binding</keyword>
<keyword evidence="4" id="KW-1015">Disulfide bond</keyword>
<evidence type="ECO:0000259" key="5">
    <source>
        <dbReference type="PROSITE" id="PS51352"/>
    </source>
</evidence>
<feature type="binding site" evidence="3">
    <location>
        <position position="79"/>
    </location>
    <ligand>
        <name>Cu cation</name>
        <dbReference type="ChEBI" id="CHEBI:23378"/>
    </ligand>
</feature>
<evidence type="ECO:0000256" key="2">
    <source>
        <dbReference type="ARBA" id="ARBA00023008"/>
    </source>
</evidence>
<reference evidence="6 7" key="1">
    <citation type="submission" date="2016-10" db="EMBL/GenBank/DDBJ databases">
        <authorList>
            <person name="de Groot N.N."/>
        </authorList>
    </citation>
    <scope>NUCLEOTIDE SEQUENCE [LARGE SCALE GENOMIC DNA]</scope>
    <source>
        <strain evidence="6 7">NE2</strain>
    </source>
</reference>
<dbReference type="GO" id="GO:0046872">
    <property type="term" value="F:metal ion binding"/>
    <property type="evidence" value="ECO:0007669"/>
    <property type="project" value="UniProtKB-KW"/>
</dbReference>
<feature type="disulfide bond" description="Redox-active" evidence="4">
    <location>
        <begin position="75"/>
        <end position="79"/>
    </location>
</feature>
<sequence length="196" mass="21342">MAAKASRQLTIIICAFAVGLVGVAGLTFSSLSRHIDSGSSEIGGPFSMIGQDGRVVTNASLEGRPYLVFFGYTHCPDFCPTALFDISAAFKELGFDKQIAALFVTVDPARDSPEILKDYLEHFDPRIIGLTGDDAKTQAIAKAFKVYFKKVPGENGDYTMDHTGIVYLMDKSGRFVSAFNLARPPKQAAKELEKYL</sequence>
<dbReference type="Gene3D" id="3.40.30.10">
    <property type="entry name" value="Glutaredoxin"/>
    <property type="match status" value="1"/>
</dbReference>
<feature type="binding site" evidence="3">
    <location>
        <position position="75"/>
    </location>
    <ligand>
        <name>Cu cation</name>
        <dbReference type="ChEBI" id="CHEBI:23378"/>
    </ligand>
</feature>
<protein>
    <submittedName>
        <fullName evidence="6">Protein SCO1/2</fullName>
    </submittedName>
</protein>
<name>A0A1I4BDS1_9HYPH</name>
<keyword evidence="7" id="KW-1185">Reference proteome</keyword>
<organism evidence="6 7">
    <name type="scientific">Methylocapsa palsarum</name>
    <dbReference type="NCBI Taxonomy" id="1612308"/>
    <lineage>
        <taxon>Bacteria</taxon>
        <taxon>Pseudomonadati</taxon>
        <taxon>Pseudomonadota</taxon>
        <taxon>Alphaproteobacteria</taxon>
        <taxon>Hyphomicrobiales</taxon>
        <taxon>Beijerinckiaceae</taxon>
        <taxon>Methylocapsa</taxon>
    </lineage>
</organism>
<proteinExistence type="inferred from homology"/>
<dbReference type="CDD" id="cd02968">
    <property type="entry name" value="SCO"/>
    <property type="match status" value="1"/>
</dbReference>
<dbReference type="EMBL" id="FOSN01000014">
    <property type="protein sequence ID" value="SFK66944.1"/>
    <property type="molecule type" value="Genomic_DNA"/>
</dbReference>
<evidence type="ECO:0000256" key="4">
    <source>
        <dbReference type="PIRSR" id="PIRSR603782-2"/>
    </source>
</evidence>
<feature type="binding site" evidence="3">
    <location>
        <position position="162"/>
    </location>
    <ligand>
        <name>Cu cation</name>
        <dbReference type="ChEBI" id="CHEBI:23378"/>
    </ligand>
</feature>
<dbReference type="Proteomes" id="UP000198755">
    <property type="component" value="Unassembled WGS sequence"/>
</dbReference>
<evidence type="ECO:0000256" key="3">
    <source>
        <dbReference type="PIRSR" id="PIRSR603782-1"/>
    </source>
</evidence>
<keyword evidence="2 3" id="KW-0186">Copper</keyword>
<evidence type="ECO:0000313" key="6">
    <source>
        <dbReference type="EMBL" id="SFK66944.1"/>
    </source>
</evidence>
<feature type="domain" description="Thioredoxin" evidence="5">
    <location>
        <begin position="37"/>
        <end position="196"/>
    </location>
</feature>
<dbReference type="PROSITE" id="PS51352">
    <property type="entry name" value="THIOREDOXIN_2"/>
    <property type="match status" value="1"/>
</dbReference>
<dbReference type="Pfam" id="PF02630">
    <property type="entry name" value="SCO1-SenC"/>
    <property type="match status" value="1"/>
</dbReference>
<dbReference type="FunFam" id="3.40.30.10:FF:000013">
    <property type="entry name" value="Blast:Protein SCO1 homolog, mitochondrial"/>
    <property type="match status" value="1"/>
</dbReference>
<comment type="similarity">
    <text evidence="1">Belongs to the SCO1/2 family.</text>
</comment>
<evidence type="ECO:0000256" key="1">
    <source>
        <dbReference type="ARBA" id="ARBA00010996"/>
    </source>
</evidence>
<evidence type="ECO:0000313" key="7">
    <source>
        <dbReference type="Proteomes" id="UP000198755"/>
    </source>
</evidence>
<dbReference type="PANTHER" id="PTHR12151:SF25">
    <property type="entry name" value="LINALOOL DEHYDRATASE_ISOMERASE DOMAIN-CONTAINING PROTEIN"/>
    <property type="match status" value="1"/>
</dbReference>
<dbReference type="InterPro" id="IPR013766">
    <property type="entry name" value="Thioredoxin_domain"/>
</dbReference>
<accession>A0A1I4BDS1</accession>
<dbReference type="STRING" id="1612308.SAMN05444581_11478"/>
<gene>
    <name evidence="6" type="ORF">SAMN05444581_11478</name>
</gene>
<dbReference type="AlphaFoldDB" id="A0A1I4BDS1"/>
<dbReference type="InterPro" id="IPR003782">
    <property type="entry name" value="SCO1/SenC"/>
</dbReference>
<dbReference type="PANTHER" id="PTHR12151">
    <property type="entry name" value="ELECTRON TRANSPORT PROTIN SCO1/SENC FAMILY MEMBER"/>
    <property type="match status" value="1"/>
</dbReference>
<dbReference type="InterPro" id="IPR036249">
    <property type="entry name" value="Thioredoxin-like_sf"/>
</dbReference>
<dbReference type="SUPFAM" id="SSF52833">
    <property type="entry name" value="Thioredoxin-like"/>
    <property type="match status" value="1"/>
</dbReference>